<comment type="caution">
    <text evidence="7">The sequence shown here is derived from an EMBL/GenBank/DDBJ whole genome shotgun (WGS) entry which is preliminary data.</text>
</comment>
<dbReference type="PANTHER" id="PTHR33529:SF6">
    <property type="entry name" value="YJGP_YJGQ FAMILY PERMEASE"/>
    <property type="match status" value="1"/>
</dbReference>
<dbReference type="Pfam" id="PF03739">
    <property type="entry name" value="LptF_LptG"/>
    <property type="match status" value="1"/>
</dbReference>
<name>A0A964T7B6_9HYPH</name>
<evidence type="ECO:0000313" key="8">
    <source>
        <dbReference type="Proteomes" id="UP000773614"/>
    </source>
</evidence>
<proteinExistence type="predicted"/>
<keyword evidence="8" id="KW-1185">Reference proteome</keyword>
<keyword evidence="5 6" id="KW-0472">Membrane</keyword>
<evidence type="ECO:0000256" key="3">
    <source>
        <dbReference type="ARBA" id="ARBA00022692"/>
    </source>
</evidence>
<evidence type="ECO:0000256" key="1">
    <source>
        <dbReference type="ARBA" id="ARBA00004651"/>
    </source>
</evidence>
<sequence>MAPHGRRVRPSGAAGASVASMPLIERYILRRVATVFVVTLTALVGTVWITQVLRELDLVTAKGQTIWLFFVVTLLALPSILQIVAPIAFMVAVVVALRSLNGDSELAVIAASGASGKAVNRPVLVLATIVFLAVALLHHVVSPAGLGALRVLITKVRADIIATVIKDGGFRSVASGLTIHIREKMPDGSFRGVFVSDDRSPDESIQYTAEQGLLLENAAGAFLVMKDGYVIRENRTARSNNVVQFDTYAFDLNQLTGSTTVPFYKPRERTTLYLLSPDPDDSYLQRFPERMTAELHDRMTAPLYTFAFALIALAFLGRARTVRQDSNLAVAAVVALSLALRGAGFAVVGAASGSAAALALMYVVPLAGILFGALALFGRARLRTPDALQNMMDAAGGVVDRISDRVLPPQAGSP</sequence>
<feature type="transmembrane region" description="Helical" evidence="6">
    <location>
        <begin position="357"/>
        <end position="377"/>
    </location>
</feature>
<dbReference type="GO" id="GO:0015920">
    <property type="term" value="P:lipopolysaccharide transport"/>
    <property type="evidence" value="ECO:0007669"/>
    <property type="project" value="TreeGrafter"/>
</dbReference>
<feature type="transmembrane region" description="Helical" evidence="6">
    <location>
        <begin position="328"/>
        <end position="351"/>
    </location>
</feature>
<dbReference type="EMBL" id="SPKJ01000100">
    <property type="protein sequence ID" value="MYZ49853.1"/>
    <property type="molecule type" value="Genomic_DNA"/>
</dbReference>
<keyword evidence="4 6" id="KW-1133">Transmembrane helix</keyword>
<dbReference type="AlphaFoldDB" id="A0A964T7B6"/>
<feature type="transmembrane region" description="Helical" evidence="6">
    <location>
        <begin position="65"/>
        <end position="97"/>
    </location>
</feature>
<gene>
    <name evidence="7" type="primary">lptF</name>
    <name evidence="7" type="ORF">E4O86_19280</name>
</gene>
<evidence type="ECO:0000256" key="4">
    <source>
        <dbReference type="ARBA" id="ARBA00022989"/>
    </source>
</evidence>
<keyword evidence="2" id="KW-1003">Cell membrane</keyword>
<feature type="transmembrane region" description="Helical" evidence="6">
    <location>
        <begin position="118"/>
        <end position="141"/>
    </location>
</feature>
<keyword evidence="3 6" id="KW-0812">Transmembrane</keyword>
<evidence type="ECO:0000256" key="5">
    <source>
        <dbReference type="ARBA" id="ARBA00023136"/>
    </source>
</evidence>
<accession>A0A964T7B6</accession>
<evidence type="ECO:0000256" key="2">
    <source>
        <dbReference type="ARBA" id="ARBA00022475"/>
    </source>
</evidence>
<protein>
    <submittedName>
        <fullName evidence="7">LPS export ABC transporter permease LptF</fullName>
    </submittedName>
</protein>
<feature type="transmembrane region" description="Helical" evidence="6">
    <location>
        <begin position="299"/>
        <end position="316"/>
    </location>
</feature>
<evidence type="ECO:0000256" key="6">
    <source>
        <dbReference type="SAM" id="Phobius"/>
    </source>
</evidence>
<organism evidence="7 8">
    <name type="scientific">Propylenella binzhouense</name>
    <dbReference type="NCBI Taxonomy" id="2555902"/>
    <lineage>
        <taxon>Bacteria</taxon>
        <taxon>Pseudomonadati</taxon>
        <taxon>Pseudomonadota</taxon>
        <taxon>Alphaproteobacteria</taxon>
        <taxon>Hyphomicrobiales</taxon>
        <taxon>Propylenellaceae</taxon>
        <taxon>Propylenella</taxon>
    </lineage>
</organism>
<feature type="transmembrane region" description="Helical" evidence="6">
    <location>
        <begin position="32"/>
        <end position="53"/>
    </location>
</feature>
<dbReference type="Proteomes" id="UP000773614">
    <property type="component" value="Unassembled WGS sequence"/>
</dbReference>
<evidence type="ECO:0000313" key="7">
    <source>
        <dbReference type="EMBL" id="MYZ49853.1"/>
    </source>
</evidence>
<dbReference type="GO" id="GO:0043190">
    <property type="term" value="C:ATP-binding cassette (ABC) transporter complex"/>
    <property type="evidence" value="ECO:0007669"/>
    <property type="project" value="InterPro"/>
</dbReference>
<comment type="subcellular location">
    <subcellularLocation>
        <location evidence="1">Cell membrane</location>
        <topology evidence="1">Multi-pass membrane protein</topology>
    </subcellularLocation>
</comment>
<dbReference type="InterPro" id="IPR030922">
    <property type="entry name" value="LptF"/>
</dbReference>
<dbReference type="NCBIfam" id="TIGR04407">
    <property type="entry name" value="LptF_YjgP"/>
    <property type="match status" value="1"/>
</dbReference>
<dbReference type="GO" id="GO:0055085">
    <property type="term" value="P:transmembrane transport"/>
    <property type="evidence" value="ECO:0007669"/>
    <property type="project" value="InterPro"/>
</dbReference>
<dbReference type="PANTHER" id="PTHR33529">
    <property type="entry name" value="SLR0882 PROTEIN-RELATED"/>
    <property type="match status" value="1"/>
</dbReference>
<reference evidence="7" key="1">
    <citation type="submission" date="2019-03" db="EMBL/GenBank/DDBJ databases">
        <title>Afifella sp. nov., isolated from activated sludge.</title>
        <authorList>
            <person name="Li Q."/>
            <person name="Liu Y."/>
        </authorList>
    </citation>
    <scope>NUCLEOTIDE SEQUENCE</scope>
    <source>
        <strain evidence="7">L72</strain>
    </source>
</reference>
<dbReference type="InterPro" id="IPR005495">
    <property type="entry name" value="LptG/LptF_permease"/>
</dbReference>